<name>A0A6B9V6E7_ARAHY</name>
<dbReference type="AlphaFoldDB" id="A0A6B9V6E7"/>
<evidence type="ECO:0000313" key="2">
    <source>
        <dbReference type="EMBL" id="QHN76574.1"/>
    </source>
</evidence>
<sequence length="116" mass="12303">MASKYAIVILGLLALVVIVPSKIVARDFPQTFSSYEAGSGIAKDILVGGNPAHVPNQAYREEKSESNVGLDGLVEQSNMSGVGGSVDRRCWSSCCFWSGCICCDLLSFFNPLPAGN</sequence>
<accession>A0A6B9V6E7</accession>
<organism evidence="2 3">
    <name type="scientific">Arachis hypogaea</name>
    <name type="common">Peanut</name>
    <dbReference type="NCBI Taxonomy" id="3818"/>
    <lineage>
        <taxon>Eukaryota</taxon>
        <taxon>Viridiplantae</taxon>
        <taxon>Streptophyta</taxon>
        <taxon>Embryophyta</taxon>
        <taxon>Tracheophyta</taxon>
        <taxon>Spermatophyta</taxon>
        <taxon>Magnoliopsida</taxon>
        <taxon>eudicotyledons</taxon>
        <taxon>Gunneridae</taxon>
        <taxon>Pentapetalae</taxon>
        <taxon>rosids</taxon>
        <taxon>fabids</taxon>
        <taxon>Fabales</taxon>
        <taxon>Fabaceae</taxon>
        <taxon>Papilionoideae</taxon>
        <taxon>50 kb inversion clade</taxon>
        <taxon>dalbergioids sensu lato</taxon>
        <taxon>Dalbergieae</taxon>
        <taxon>Pterocarpus clade</taxon>
        <taxon>Arachis</taxon>
    </lineage>
</organism>
<protein>
    <submittedName>
        <fullName evidence="2">Uncharacterized protein</fullName>
    </submittedName>
</protein>
<feature type="chain" id="PRO_5025493387" evidence="1">
    <location>
        <begin position="26"/>
        <end position="116"/>
    </location>
</feature>
<gene>
    <name evidence="2" type="ORF">DS421_19g645070</name>
</gene>
<dbReference type="Proteomes" id="UP000464620">
    <property type="component" value="Chromosome B09"/>
</dbReference>
<evidence type="ECO:0000313" key="3">
    <source>
        <dbReference type="Proteomes" id="UP000464620"/>
    </source>
</evidence>
<keyword evidence="1" id="KW-0732">Signal</keyword>
<evidence type="ECO:0000256" key="1">
    <source>
        <dbReference type="SAM" id="SignalP"/>
    </source>
</evidence>
<dbReference type="EMBL" id="CP031001">
    <property type="protein sequence ID" value="QHN76574.1"/>
    <property type="molecule type" value="Genomic_DNA"/>
</dbReference>
<feature type="signal peptide" evidence="1">
    <location>
        <begin position="1"/>
        <end position="25"/>
    </location>
</feature>
<proteinExistence type="predicted"/>
<reference evidence="2 3" key="1">
    <citation type="submission" date="2020-01" db="EMBL/GenBank/DDBJ databases">
        <title>Genome sequence of Arachis hypogaea, cultivar Shitouqi.</title>
        <authorList>
            <person name="Zhuang W."/>
            <person name="Chen H."/>
            <person name="Varshney R."/>
            <person name="Wang D."/>
            <person name="Ming R."/>
        </authorList>
    </citation>
    <scope>NUCLEOTIDE SEQUENCE [LARGE SCALE GENOMIC DNA]</scope>
    <source>
        <tissue evidence="2">Young leaf</tissue>
    </source>
</reference>